<sequence>MSEMHIRWTLCRSYDDARDFTGVIYLHERDGKPLFWGKAEKSAFGGHSRIIDGLKYSVRYPESYRHWIDACLAQGDRLYIGEIVGTEIGNEENHLKIAEICKFLLMAYPAAYNKQQESATYFDLRHTGYVPEILAGKVKK</sequence>
<reference evidence="1 2" key="1">
    <citation type="submission" date="2016-04" db="EMBL/GenBank/DDBJ databases">
        <title>Acidithiobacillus ferrooxidans genome sequencing and assembly.</title>
        <authorList>
            <person name="Zhou Z."/>
        </authorList>
    </citation>
    <scope>NUCLEOTIDE SEQUENCE [LARGE SCALE GENOMIC DNA]</scope>
    <source>
        <strain evidence="1 2">BY0502</strain>
    </source>
</reference>
<evidence type="ECO:0000313" key="2">
    <source>
        <dbReference type="Proteomes" id="UP000078302"/>
    </source>
</evidence>
<protein>
    <submittedName>
        <fullName evidence="1">Uncharacterized protein</fullName>
    </submittedName>
</protein>
<dbReference type="OrthoDB" id="332439at2"/>
<evidence type="ECO:0000313" key="1">
    <source>
        <dbReference type="EMBL" id="OAP93334.1"/>
    </source>
</evidence>
<organism evidence="1 2">
    <name type="scientific">Acidithiobacillus ferrooxidans</name>
    <name type="common">Thiobacillus ferrooxidans</name>
    <dbReference type="NCBI Taxonomy" id="920"/>
    <lineage>
        <taxon>Bacteria</taxon>
        <taxon>Pseudomonadati</taxon>
        <taxon>Pseudomonadota</taxon>
        <taxon>Acidithiobacillia</taxon>
        <taxon>Acidithiobacillales</taxon>
        <taxon>Acidithiobacillaceae</taxon>
        <taxon>Acidithiobacillus</taxon>
    </lineage>
</organism>
<dbReference type="Proteomes" id="UP000078302">
    <property type="component" value="Unassembled WGS sequence"/>
</dbReference>
<accession>A0A179BQL3</accession>
<proteinExistence type="predicted"/>
<dbReference type="AlphaFoldDB" id="A0A179BQL3"/>
<name>A0A179BQL3_ACIFR</name>
<dbReference type="EMBL" id="LVXZ01000012">
    <property type="protein sequence ID" value="OAP93334.1"/>
    <property type="molecule type" value="Genomic_DNA"/>
</dbReference>
<keyword evidence="2" id="KW-1185">Reference proteome</keyword>
<gene>
    <name evidence="1" type="ORF">A4H96_00910</name>
</gene>
<comment type="caution">
    <text evidence="1">The sequence shown here is derived from an EMBL/GenBank/DDBJ whole genome shotgun (WGS) entry which is preliminary data.</text>
</comment>
<dbReference type="RefSeq" id="WP_081257962.1">
    <property type="nucleotide sequence ID" value="NZ_LVXZ01000012.1"/>
</dbReference>